<feature type="domain" description="Glycosyltransferase 2-like" evidence="3">
    <location>
        <begin position="74"/>
        <end position="197"/>
    </location>
</feature>
<comment type="similarity">
    <text evidence="1">Belongs to the glycosyltransferase 2 family.</text>
</comment>
<dbReference type="Gene3D" id="3.90.550.10">
    <property type="entry name" value="Spore Coat Polysaccharide Biosynthesis Protein SpsA, Chain A"/>
    <property type="match status" value="1"/>
</dbReference>
<reference evidence="4 5" key="1">
    <citation type="submission" date="2019-09" db="EMBL/GenBank/DDBJ databases">
        <title>Actinomadura physcomitrii sp. nov., a novel actinomycete isolated from moss [Physcomitrium sphaericum (Ludw) Fuernr].</title>
        <authorList>
            <person name="Zhuang X."/>
            <person name="Liu C."/>
        </authorList>
    </citation>
    <scope>NUCLEOTIDE SEQUENCE [LARGE SCALE GENOMIC DNA]</scope>
    <source>
        <strain evidence="4 5">HMC1</strain>
    </source>
</reference>
<dbReference type="Proteomes" id="UP000468735">
    <property type="component" value="Unassembled WGS sequence"/>
</dbReference>
<dbReference type="EMBL" id="WBMT01000002">
    <property type="protein sequence ID" value="KAB2351886.1"/>
    <property type="molecule type" value="Genomic_DNA"/>
</dbReference>
<gene>
    <name evidence="4" type="ORF">F8566_04820</name>
</gene>
<dbReference type="SUPFAM" id="SSF53448">
    <property type="entry name" value="Nucleotide-diphospho-sugar transferases"/>
    <property type="match status" value="1"/>
</dbReference>
<protein>
    <submittedName>
        <fullName evidence="4">Glycosyltransferase family 2 protein</fullName>
    </submittedName>
</protein>
<dbReference type="Pfam" id="PF00535">
    <property type="entry name" value="Glycos_transf_2"/>
    <property type="match status" value="1"/>
</dbReference>
<keyword evidence="4" id="KW-0808">Transferase</keyword>
<proteinExistence type="inferred from homology"/>
<organism evidence="4 5">
    <name type="scientific">Actinomadura rudentiformis</name>
    <dbReference type="NCBI Taxonomy" id="359158"/>
    <lineage>
        <taxon>Bacteria</taxon>
        <taxon>Bacillati</taxon>
        <taxon>Actinomycetota</taxon>
        <taxon>Actinomycetes</taxon>
        <taxon>Streptosporangiales</taxon>
        <taxon>Thermomonosporaceae</taxon>
        <taxon>Actinomadura</taxon>
    </lineage>
</organism>
<name>A0A6H9Z9M0_9ACTN</name>
<feature type="region of interest" description="Disordered" evidence="2">
    <location>
        <begin position="1"/>
        <end position="31"/>
    </location>
</feature>
<evidence type="ECO:0000259" key="3">
    <source>
        <dbReference type="Pfam" id="PF00535"/>
    </source>
</evidence>
<accession>A0A6H9Z9M0</accession>
<dbReference type="AlphaFoldDB" id="A0A6H9Z9M0"/>
<dbReference type="GO" id="GO:0016740">
    <property type="term" value="F:transferase activity"/>
    <property type="evidence" value="ECO:0007669"/>
    <property type="project" value="UniProtKB-KW"/>
</dbReference>
<evidence type="ECO:0000313" key="4">
    <source>
        <dbReference type="EMBL" id="KAB2351886.1"/>
    </source>
</evidence>
<evidence type="ECO:0000256" key="1">
    <source>
        <dbReference type="ARBA" id="ARBA00006739"/>
    </source>
</evidence>
<dbReference type="PANTHER" id="PTHR48090:SF7">
    <property type="entry name" value="RFBJ PROTEIN"/>
    <property type="match status" value="1"/>
</dbReference>
<evidence type="ECO:0000313" key="5">
    <source>
        <dbReference type="Proteomes" id="UP000468735"/>
    </source>
</evidence>
<dbReference type="InterPro" id="IPR029044">
    <property type="entry name" value="Nucleotide-diphossugar_trans"/>
</dbReference>
<dbReference type="OrthoDB" id="9810303at2"/>
<keyword evidence="5" id="KW-1185">Reference proteome</keyword>
<dbReference type="CDD" id="cd04179">
    <property type="entry name" value="DPM_DPG-synthase_like"/>
    <property type="match status" value="1"/>
</dbReference>
<comment type="caution">
    <text evidence="4">The sequence shown here is derived from an EMBL/GenBank/DDBJ whole genome shotgun (WGS) entry which is preliminary data.</text>
</comment>
<evidence type="ECO:0000256" key="2">
    <source>
        <dbReference type="SAM" id="MobiDB-lite"/>
    </source>
</evidence>
<sequence>MTPAAQDQNWPDIDRISRQRSGGVRASLVRDPPGYAAHEAGQAAYPHERRRGSAIKGTFDCKEAGIRQRVSTLVVVPALNEEHAIAGVLRELALYCPDADVLVIDDGSTDGTAAAAAALSVPVVRLPFNLGVGGAMRAGYRYAQRHGYQAVVQVDADGQHDASYIPRLVAELETADLVIGARFAGEGAYSAGRGPRRWAMSLLAGVLSRLAGTRLTDTTSGFRAAGPRAVQLFAEHYPAEYLGDTVESTVIALRSGQRVRQVPVAMRPRAAGQASQSSLRATIYLLRAVVALGLALVRRWTPRSSAA</sequence>
<dbReference type="InterPro" id="IPR001173">
    <property type="entry name" value="Glyco_trans_2-like"/>
</dbReference>
<dbReference type="InterPro" id="IPR050256">
    <property type="entry name" value="Glycosyltransferase_2"/>
</dbReference>
<dbReference type="PANTHER" id="PTHR48090">
    <property type="entry name" value="UNDECAPRENYL-PHOSPHATE 4-DEOXY-4-FORMAMIDO-L-ARABINOSE TRANSFERASE-RELATED"/>
    <property type="match status" value="1"/>
</dbReference>